<evidence type="ECO:0000256" key="2">
    <source>
        <dbReference type="ARBA" id="ARBA00022448"/>
    </source>
</evidence>
<dbReference type="STRING" id="1678840.ATC1_13423"/>
<dbReference type="PROSITE" id="PS50928">
    <property type="entry name" value="ABC_TM1"/>
    <property type="match status" value="1"/>
</dbReference>
<dbReference type="GO" id="GO:0005886">
    <property type="term" value="C:plasma membrane"/>
    <property type="evidence" value="ECO:0007669"/>
    <property type="project" value="UniProtKB-SubCell"/>
</dbReference>
<evidence type="ECO:0000256" key="5">
    <source>
        <dbReference type="ARBA" id="ARBA00022989"/>
    </source>
</evidence>
<dbReference type="OrthoDB" id="9801163at2"/>
<dbReference type="RefSeq" id="WP_062279738.1">
    <property type="nucleotide sequence ID" value="NZ_DF968181.1"/>
</dbReference>
<feature type="transmembrane region" description="Helical" evidence="7">
    <location>
        <begin position="12"/>
        <end position="34"/>
    </location>
</feature>
<dbReference type="GO" id="GO:0055085">
    <property type="term" value="P:transmembrane transport"/>
    <property type="evidence" value="ECO:0007669"/>
    <property type="project" value="InterPro"/>
</dbReference>
<keyword evidence="6 7" id="KW-0472">Membrane</keyword>
<dbReference type="SUPFAM" id="SSF161098">
    <property type="entry name" value="MetI-like"/>
    <property type="match status" value="1"/>
</dbReference>
<name>A0A0S7BVP3_9CHLR</name>
<dbReference type="Proteomes" id="UP000053370">
    <property type="component" value="Unassembled WGS sequence"/>
</dbReference>
<comment type="subcellular location">
    <subcellularLocation>
        <location evidence="1 7">Cell membrane</location>
        <topology evidence="1 7">Multi-pass membrane protein</topology>
    </subcellularLocation>
</comment>
<feature type="transmembrane region" description="Helical" evidence="7">
    <location>
        <begin position="72"/>
        <end position="94"/>
    </location>
</feature>
<keyword evidence="3" id="KW-1003">Cell membrane</keyword>
<protein>
    <submittedName>
        <fullName evidence="9">ABC-type sugar transport system, permease component</fullName>
    </submittedName>
</protein>
<dbReference type="InterPro" id="IPR035906">
    <property type="entry name" value="MetI-like_sf"/>
</dbReference>
<feature type="transmembrane region" description="Helical" evidence="7">
    <location>
        <begin position="106"/>
        <end position="130"/>
    </location>
</feature>
<keyword evidence="2 7" id="KW-0813">Transport</keyword>
<evidence type="ECO:0000313" key="10">
    <source>
        <dbReference type="Proteomes" id="UP000053370"/>
    </source>
</evidence>
<evidence type="ECO:0000256" key="6">
    <source>
        <dbReference type="ARBA" id="ARBA00023136"/>
    </source>
</evidence>
<accession>A0A0S7BVP3</accession>
<keyword evidence="10" id="KW-1185">Reference proteome</keyword>
<evidence type="ECO:0000313" key="9">
    <source>
        <dbReference type="EMBL" id="GAP40447.1"/>
    </source>
</evidence>
<feature type="domain" description="ABC transmembrane type-1" evidence="8">
    <location>
        <begin position="72"/>
        <end position="282"/>
    </location>
</feature>
<dbReference type="InterPro" id="IPR000515">
    <property type="entry name" value="MetI-like"/>
</dbReference>
<sequence>MRRHRIKNKKIIGWLLLLPITIWLVCFALAPMLYGLRLSFYNARINNINNPDFIGFGNYIKLFQSADFGASLLWSLRFAVIATLIQMVLGVLIAQLFNRNFPGKSAAITLFLLPMVISPFLMGTMFRLLFNEFVGPIAYLLSGITGTTAMLGVAFVNSTILGADAINRTPFVFINVYSAMQGVSQELIEASKVDGANAFQRLMHVTFPLISSILWVTFLEKLLASFLIFELVFALSAGGPGSFTQGISIYIYRRAFQRSDYGMASAASFTLAIMLLIPSLYLVKRMLKGIK</sequence>
<keyword evidence="4 7" id="KW-0812">Transmembrane</keyword>
<gene>
    <name evidence="9" type="ORF">ATC1_13423</name>
</gene>
<comment type="similarity">
    <text evidence="7">Belongs to the binding-protein-dependent transport system permease family.</text>
</comment>
<evidence type="ECO:0000256" key="7">
    <source>
        <dbReference type="RuleBase" id="RU363032"/>
    </source>
</evidence>
<evidence type="ECO:0000259" key="8">
    <source>
        <dbReference type="PROSITE" id="PS50928"/>
    </source>
</evidence>
<dbReference type="Pfam" id="PF00528">
    <property type="entry name" value="BPD_transp_1"/>
    <property type="match status" value="1"/>
</dbReference>
<evidence type="ECO:0000256" key="1">
    <source>
        <dbReference type="ARBA" id="ARBA00004651"/>
    </source>
</evidence>
<proteinExistence type="inferred from homology"/>
<evidence type="ECO:0000256" key="4">
    <source>
        <dbReference type="ARBA" id="ARBA00022692"/>
    </source>
</evidence>
<dbReference type="CDD" id="cd06261">
    <property type="entry name" value="TM_PBP2"/>
    <property type="match status" value="1"/>
</dbReference>
<keyword evidence="5 7" id="KW-1133">Transmembrane helix</keyword>
<feature type="transmembrane region" description="Helical" evidence="7">
    <location>
        <begin position="136"/>
        <end position="156"/>
    </location>
</feature>
<dbReference type="PANTHER" id="PTHR43005">
    <property type="entry name" value="BLR7065 PROTEIN"/>
    <property type="match status" value="1"/>
</dbReference>
<feature type="transmembrane region" description="Helical" evidence="7">
    <location>
        <begin position="263"/>
        <end position="283"/>
    </location>
</feature>
<dbReference type="AlphaFoldDB" id="A0A0S7BVP3"/>
<organism evidence="9">
    <name type="scientific">Flexilinea flocculi</name>
    <dbReference type="NCBI Taxonomy" id="1678840"/>
    <lineage>
        <taxon>Bacteria</taxon>
        <taxon>Bacillati</taxon>
        <taxon>Chloroflexota</taxon>
        <taxon>Anaerolineae</taxon>
        <taxon>Anaerolineales</taxon>
        <taxon>Anaerolineaceae</taxon>
        <taxon>Flexilinea</taxon>
    </lineage>
</organism>
<dbReference type="Gene3D" id="1.10.3720.10">
    <property type="entry name" value="MetI-like"/>
    <property type="match status" value="1"/>
</dbReference>
<reference evidence="9" key="1">
    <citation type="journal article" date="2015" name="Genome Announc.">
        <title>Draft Genome Sequence of Anaerolineae Strain TC1, a Novel Isolate from a Methanogenic Wastewater Treatment System.</title>
        <authorList>
            <person name="Matsuura N."/>
            <person name="Tourlousse D.M."/>
            <person name="Sun L."/>
            <person name="Toyonaga M."/>
            <person name="Kuroda K."/>
            <person name="Ohashi A."/>
            <person name="Cruz R."/>
            <person name="Yamaguchi T."/>
            <person name="Sekiguchi Y."/>
        </authorList>
    </citation>
    <scope>NUCLEOTIDE SEQUENCE [LARGE SCALE GENOMIC DNA]</scope>
    <source>
        <strain evidence="9">TC1</strain>
    </source>
</reference>
<dbReference type="PANTHER" id="PTHR43005:SF1">
    <property type="entry name" value="SPERMIDINE_PUTRESCINE TRANSPORT SYSTEM PERMEASE PROTEIN"/>
    <property type="match status" value="1"/>
</dbReference>
<keyword evidence="9" id="KW-0762">Sugar transport</keyword>
<dbReference type="EMBL" id="DF968181">
    <property type="protein sequence ID" value="GAP40447.1"/>
    <property type="molecule type" value="Genomic_DNA"/>
</dbReference>
<evidence type="ECO:0000256" key="3">
    <source>
        <dbReference type="ARBA" id="ARBA00022475"/>
    </source>
</evidence>